<name>A0A934MCC5_9RHOB</name>
<accession>A0A934MCC5</accession>
<dbReference type="AlphaFoldDB" id="A0A934MCC5"/>
<keyword evidence="2" id="KW-1185">Reference proteome</keyword>
<proteinExistence type="predicted"/>
<protein>
    <submittedName>
        <fullName evidence="1">Uncharacterized protein</fullName>
    </submittedName>
</protein>
<reference evidence="1" key="1">
    <citation type="submission" date="2020-12" db="EMBL/GenBank/DDBJ databases">
        <title>Bacterial taxonomy.</title>
        <authorList>
            <person name="Pan X."/>
        </authorList>
    </citation>
    <scope>NUCLEOTIDE SEQUENCE</scope>
    <source>
        <strain evidence="1">KCTC 52957</strain>
    </source>
</reference>
<comment type="caution">
    <text evidence="1">The sequence shown here is derived from an EMBL/GenBank/DDBJ whole genome shotgun (WGS) entry which is preliminary data.</text>
</comment>
<gene>
    <name evidence="1" type="ORF">ILP92_07735</name>
</gene>
<dbReference type="RefSeq" id="WP_198915811.1">
    <property type="nucleotide sequence ID" value="NZ_JAEKPD010000007.1"/>
</dbReference>
<organism evidence="1 2">
    <name type="scientific">Palleronia pontilimi</name>
    <dbReference type="NCBI Taxonomy" id="1964209"/>
    <lineage>
        <taxon>Bacteria</taxon>
        <taxon>Pseudomonadati</taxon>
        <taxon>Pseudomonadota</taxon>
        <taxon>Alphaproteobacteria</taxon>
        <taxon>Rhodobacterales</taxon>
        <taxon>Roseobacteraceae</taxon>
        <taxon>Palleronia</taxon>
    </lineage>
</organism>
<dbReference type="EMBL" id="JAEKPD010000007">
    <property type="protein sequence ID" value="MBJ3762633.1"/>
    <property type="molecule type" value="Genomic_DNA"/>
</dbReference>
<evidence type="ECO:0000313" key="1">
    <source>
        <dbReference type="EMBL" id="MBJ3762633.1"/>
    </source>
</evidence>
<dbReference type="Proteomes" id="UP000642488">
    <property type="component" value="Unassembled WGS sequence"/>
</dbReference>
<evidence type="ECO:0000313" key="2">
    <source>
        <dbReference type="Proteomes" id="UP000642488"/>
    </source>
</evidence>
<sequence length="78" mass="9115">MTHIIRFRKTRGRFDWKSGRLPPPAEWTPRGPAKVMDAVADFHYRFLDWHTLEFPGQFYLHCAAIRVAAALIEREFGG</sequence>